<dbReference type="PaxDb" id="3847-GLYMA17G15876.1"/>
<dbReference type="EnsemblPlants" id="KRH04243">
    <property type="protein sequence ID" value="KRH04243"/>
    <property type="gene ID" value="GLYMA_17G148900"/>
</dbReference>
<dbReference type="SUPFAM" id="SSF51110">
    <property type="entry name" value="alpha-D-mannose-specific plant lectins"/>
    <property type="match status" value="1"/>
</dbReference>
<dbReference type="SMR" id="K7MLQ7"/>
<accession>K7MLQ7</accession>
<evidence type="ECO:0000256" key="2">
    <source>
        <dbReference type="ARBA" id="ARBA00023157"/>
    </source>
</evidence>
<evidence type="ECO:0000313" key="7">
    <source>
        <dbReference type="Proteomes" id="UP000008827"/>
    </source>
</evidence>
<dbReference type="InParanoid" id="K7MLQ7"/>
<protein>
    <recommendedName>
        <fullName evidence="4">Bulb-type lectin domain-containing protein</fullName>
    </recommendedName>
</protein>
<evidence type="ECO:0000313" key="6">
    <source>
        <dbReference type="EnsemblPlants" id="KRH04243"/>
    </source>
</evidence>
<evidence type="ECO:0000256" key="3">
    <source>
        <dbReference type="ARBA" id="ARBA00023180"/>
    </source>
</evidence>
<reference evidence="6" key="2">
    <citation type="submission" date="2018-02" db="UniProtKB">
        <authorList>
            <consortium name="EnsemblPlants"/>
        </authorList>
    </citation>
    <scope>IDENTIFICATION</scope>
    <source>
        <strain evidence="6">Williams 82</strain>
    </source>
</reference>
<keyword evidence="3" id="KW-0325">Glycoprotein</keyword>
<organism evidence="5">
    <name type="scientific">Glycine max</name>
    <name type="common">Soybean</name>
    <name type="synonym">Glycine hispida</name>
    <dbReference type="NCBI Taxonomy" id="3847"/>
    <lineage>
        <taxon>Eukaryota</taxon>
        <taxon>Viridiplantae</taxon>
        <taxon>Streptophyta</taxon>
        <taxon>Embryophyta</taxon>
        <taxon>Tracheophyta</taxon>
        <taxon>Spermatophyta</taxon>
        <taxon>Magnoliopsida</taxon>
        <taxon>eudicotyledons</taxon>
        <taxon>Gunneridae</taxon>
        <taxon>Pentapetalae</taxon>
        <taxon>rosids</taxon>
        <taxon>fabids</taxon>
        <taxon>Fabales</taxon>
        <taxon>Fabaceae</taxon>
        <taxon>Papilionoideae</taxon>
        <taxon>50 kb inversion clade</taxon>
        <taxon>NPAAA clade</taxon>
        <taxon>indigoferoid/millettioid clade</taxon>
        <taxon>Phaseoleae</taxon>
        <taxon>Glycine</taxon>
        <taxon>Glycine subgen. Soja</taxon>
    </lineage>
</organism>
<dbReference type="InterPro" id="IPR036426">
    <property type="entry name" value="Bulb-type_lectin_dom_sf"/>
</dbReference>
<proteinExistence type="predicted"/>
<evidence type="ECO:0000259" key="4">
    <source>
        <dbReference type="PROSITE" id="PS50927"/>
    </source>
</evidence>
<evidence type="ECO:0000313" key="5">
    <source>
        <dbReference type="EMBL" id="KRH04243.1"/>
    </source>
</evidence>
<keyword evidence="7" id="KW-1185">Reference proteome</keyword>
<dbReference type="Gramene" id="KRH04243">
    <property type="protein sequence ID" value="KRH04243"/>
    <property type="gene ID" value="GLYMA_17G148900"/>
</dbReference>
<sequence length="129" mass="14554">MLSAGFFAVGENAYSFVVWYSEPYGQTRNTTVSHVWSSNTISLSSSMLLFLNNTGNLVLRQTESIGVVLWLSFDFPTDTLLPQQVFTRHAKLVFSRSKTNKSLGFYTLFFDNKNILHLLLYDGPEVSGL</sequence>
<dbReference type="Gene3D" id="2.90.10.30">
    <property type="match status" value="1"/>
</dbReference>
<reference evidence="5" key="3">
    <citation type="submission" date="2018-07" db="EMBL/GenBank/DDBJ databases">
        <title>WGS assembly of Glycine max.</title>
        <authorList>
            <person name="Schmutz J."/>
            <person name="Cannon S."/>
            <person name="Schlueter J."/>
            <person name="Ma J."/>
            <person name="Mitros T."/>
            <person name="Nelson W."/>
            <person name="Hyten D."/>
            <person name="Song Q."/>
            <person name="Thelen J."/>
            <person name="Cheng J."/>
            <person name="Xu D."/>
            <person name="Hellsten U."/>
            <person name="May G."/>
            <person name="Yu Y."/>
            <person name="Sakurai T."/>
            <person name="Umezawa T."/>
            <person name="Bhattacharyya M."/>
            <person name="Sandhu D."/>
            <person name="Valliyodan B."/>
            <person name="Lindquist E."/>
            <person name="Peto M."/>
            <person name="Grant D."/>
            <person name="Shu S."/>
            <person name="Goodstein D."/>
            <person name="Barry K."/>
            <person name="Futrell-Griggs M."/>
            <person name="Abernathy B."/>
            <person name="Du J."/>
            <person name="Tian Z."/>
            <person name="Zhu L."/>
            <person name="Gill N."/>
            <person name="Joshi T."/>
            <person name="Libault M."/>
            <person name="Sethuraman A."/>
            <person name="Zhang X."/>
            <person name="Shinozaki K."/>
            <person name="Nguyen H."/>
            <person name="Wing R."/>
            <person name="Cregan P."/>
            <person name="Specht J."/>
            <person name="Grimwood J."/>
            <person name="Rokhsar D."/>
            <person name="Stacey G."/>
            <person name="Shoemaker R."/>
            <person name="Jackson S."/>
        </authorList>
    </citation>
    <scope>NUCLEOTIDE SEQUENCE</scope>
    <source>
        <tissue evidence="5">Callus</tissue>
    </source>
</reference>
<keyword evidence="2" id="KW-1015">Disulfide bond</keyword>
<dbReference type="PANTHER" id="PTHR47976:SF63">
    <property type="entry name" value="TYROSINE KINASE FAMILY PROTEIN"/>
    <property type="match status" value="1"/>
</dbReference>
<reference evidence="5 6" key="1">
    <citation type="journal article" date="2010" name="Nature">
        <title>Genome sequence of the palaeopolyploid soybean.</title>
        <authorList>
            <person name="Schmutz J."/>
            <person name="Cannon S.B."/>
            <person name="Schlueter J."/>
            <person name="Ma J."/>
            <person name="Mitros T."/>
            <person name="Nelson W."/>
            <person name="Hyten D.L."/>
            <person name="Song Q."/>
            <person name="Thelen J.J."/>
            <person name="Cheng J."/>
            <person name="Xu D."/>
            <person name="Hellsten U."/>
            <person name="May G.D."/>
            <person name="Yu Y."/>
            <person name="Sakurai T."/>
            <person name="Umezawa T."/>
            <person name="Bhattacharyya M.K."/>
            <person name="Sandhu D."/>
            <person name="Valliyodan B."/>
            <person name="Lindquist E."/>
            <person name="Peto M."/>
            <person name="Grant D."/>
            <person name="Shu S."/>
            <person name="Goodstein D."/>
            <person name="Barry K."/>
            <person name="Futrell-Griggs M."/>
            <person name="Abernathy B."/>
            <person name="Du J."/>
            <person name="Tian Z."/>
            <person name="Zhu L."/>
            <person name="Gill N."/>
            <person name="Joshi T."/>
            <person name="Libault M."/>
            <person name="Sethuraman A."/>
            <person name="Zhang X.-C."/>
            <person name="Shinozaki K."/>
            <person name="Nguyen H.T."/>
            <person name="Wing R.A."/>
            <person name="Cregan P."/>
            <person name="Specht J."/>
            <person name="Grimwood J."/>
            <person name="Rokhsar D."/>
            <person name="Stacey G."/>
            <person name="Shoemaker R.C."/>
            <person name="Jackson S.A."/>
        </authorList>
    </citation>
    <scope>NUCLEOTIDE SEQUENCE</scope>
    <source>
        <strain evidence="6">cv. Williams 82</strain>
        <tissue evidence="5">Callus</tissue>
    </source>
</reference>
<keyword evidence="1" id="KW-0732">Signal</keyword>
<dbReference type="InterPro" id="IPR051343">
    <property type="entry name" value="G-type_lectin_kinases/EP1-like"/>
</dbReference>
<dbReference type="AlphaFoldDB" id="K7MLQ7"/>
<gene>
    <name evidence="5" type="ORF">GLYMA_17G148900</name>
</gene>
<dbReference type="PANTHER" id="PTHR47976">
    <property type="entry name" value="G-TYPE LECTIN S-RECEPTOR-LIKE SERINE/THREONINE-PROTEIN KINASE SD2-5"/>
    <property type="match status" value="1"/>
</dbReference>
<evidence type="ECO:0000256" key="1">
    <source>
        <dbReference type="ARBA" id="ARBA00022729"/>
    </source>
</evidence>
<dbReference type="Proteomes" id="UP000008827">
    <property type="component" value="Chromosome 17"/>
</dbReference>
<dbReference type="eggNOG" id="ENOG502QRH4">
    <property type="taxonomic scope" value="Eukaryota"/>
</dbReference>
<dbReference type="InterPro" id="IPR001480">
    <property type="entry name" value="Bulb-type_lectin_dom"/>
</dbReference>
<dbReference type="HOGENOM" id="CLU_1952706_0_0_1"/>
<dbReference type="EMBL" id="CM000850">
    <property type="protein sequence ID" value="KRH04243.1"/>
    <property type="molecule type" value="Genomic_DNA"/>
</dbReference>
<feature type="domain" description="Bulb-type lectin" evidence="4">
    <location>
        <begin position="1"/>
        <end position="107"/>
    </location>
</feature>
<name>K7MLQ7_SOYBN</name>
<dbReference type="PROSITE" id="PS50927">
    <property type="entry name" value="BULB_LECTIN"/>
    <property type="match status" value="1"/>
</dbReference>
<dbReference type="Pfam" id="PF01453">
    <property type="entry name" value="B_lectin"/>
    <property type="match status" value="1"/>
</dbReference>